<evidence type="ECO:0000256" key="2">
    <source>
        <dbReference type="SAM" id="MobiDB-lite"/>
    </source>
</evidence>
<reference evidence="4" key="1">
    <citation type="submission" date="2013-07" db="EMBL/GenBank/DDBJ databases">
        <title>The genome of an arbuscular mycorrhizal fungus provides insights into the evolution of the oldest plant symbiosis.</title>
        <authorList>
            <consortium name="DOE Joint Genome Institute"/>
            <person name="Tisserant E."/>
            <person name="Malbreil M."/>
            <person name="Kuo A."/>
            <person name="Kohler A."/>
            <person name="Symeonidi A."/>
            <person name="Balestrini R."/>
            <person name="Charron P."/>
            <person name="Duensing N."/>
            <person name="Frei-dit-Frey N."/>
            <person name="Gianinazzi-Pearson V."/>
            <person name="Gilbert B."/>
            <person name="Handa Y."/>
            <person name="Hijri M."/>
            <person name="Kaul R."/>
            <person name="Kawaguchi M."/>
            <person name="Krajinski F."/>
            <person name="Lammers P."/>
            <person name="Lapierre D."/>
            <person name="Masclaux F.G."/>
            <person name="Murat C."/>
            <person name="Morin E."/>
            <person name="Ndikumana S."/>
            <person name="Pagni M."/>
            <person name="Petitpierre D."/>
            <person name="Requena N."/>
            <person name="Rosikiewicz P."/>
            <person name="Riley R."/>
            <person name="Saito K."/>
            <person name="San Clemente H."/>
            <person name="Shapiro H."/>
            <person name="van Tuinen D."/>
            <person name="Becard G."/>
            <person name="Bonfante P."/>
            <person name="Paszkowski U."/>
            <person name="Shachar-Hill Y."/>
            <person name="Young J.P."/>
            <person name="Sanders I.R."/>
            <person name="Henrissat B."/>
            <person name="Rensing S.A."/>
            <person name="Grigoriev I.V."/>
            <person name="Corradi N."/>
            <person name="Roux C."/>
            <person name="Martin F."/>
        </authorList>
    </citation>
    <scope>NUCLEOTIDE SEQUENCE</scope>
    <source>
        <strain evidence="4">DAOM 197198</strain>
    </source>
</reference>
<dbReference type="AlphaFoldDB" id="U9SM51"/>
<sequence length="186" mass="21796">METKMQNSIRYSTISTTMEISENVEVGKLIGRGGRNIKPIEKGTGTCIYINTEVNPRQIEIKINKDYKYKDENISLWEWIDKAICQIDKLLEDIEIRNRKKDIEKEKKNSRISDNGNHQHTTSSNHKDNDLKEKRKGFKRRMPNATKARQKSWQLILVFYNSNSWRLTGIFGVRGQLCKSKVYQVT</sequence>
<protein>
    <recommendedName>
        <fullName evidence="3">K Homology domain-containing protein</fullName>
    </recommendedName>
</protein>
<dbReference type="Pfam" id="PF00013">
    <property type="entry name" value="KH_1"/>
    <property type="match status" value="1"/>
</dbReference>
<accession>U9SM51</accession>
<feature type="region of interest" description="Disordered" evidence="2">
    <location>
        <begin position="104"/>
        <end position="146"/>
    </location>
</feature>
<dbReference type="InterPro" id="IPR004088">
    <property type="entry name" value="KH_dom_type_1"/>
</dbReference>
<keyword evidence="1" id="KW-0694">RNA-binding</keyword>
<dbReference type="Gene3D" id="3.30.1370.10">
    <property type="entry name" value="K Homology domain, type 1"/>
    <property type="match status" value="1"/>
</dbReference>
<feature type="compositionally biased region" description="Polar residues" evidence="2">
    <location>
        <begin position="112"/>
        <end position="124"/>
    </location>
</feature>
<dbReference type="InterPro" id="IPR036612">
    <property type="entry name" value="KH_dom_type_1_sf"/>
</dbReference>
<dbReference type="VEuPathDB" id="FungiDB:RhiirFUN_024538"/>
<gene>
    <name evidence="4" type="ORF">GLOINDRAFT_13979</name>
</gene>
<feature type="domain" description="K Homology" evidence="3">
    <location>
        <begin position="16"/>
        <end position="61"/>
    </location>
</feature>
<dbReference type="GO" id="GO:0003723">
    <property type="term" value="F:RNA binding"/>
    <property type="evidence" value="ECO:0007669"/>
    <property type="project" value="UniProtKB-UniRule"/>
</dbReference>
<dbReference type="EMBL" id="KI301507">
    <property type="protein sequence ID" value="ERZ95072.1"/>
    <property type="molecule type" value="Genomic_DNA"/>
</dbReference>
<evidence type="ECO:0000313" key="4">
    <source>
        <dbReference type="EMBL" id="ERZ95072.1"/>
    </source>
</evidence>
<name>U9SM51_RHIID</name>
<organism evidence="4">
    <name type="scientific">Rhizophagus irregularis (strain DAOM 181602 / DAOM 197198 / MUCL 43194)</name>
    <name type="common">Arbuscular mycorrhizal fungus</name>
    <name type="synonym">Glomus intraradices</name>
    <dbReference type="NCBI Taxonomy" id="747089"/>
    <lineage>
        <taxon>Eukaryota</taxon>
        <taxon>Fungi</taxon>
        <taxon>Fungi incertae sedis</taxon>
        <taxon>Mucoromycota</taxon>
        <taxon>Glomeromycotina</taxon>
        <taxon>Glomeromycetes</taxon>
        <taxon>Glomerales</taxon>
        <taxon>Glomeraceae</taxon>
        <taxon>Rhizophagus</taxon>
    </lineage>
</organism>
<evidence type="ECO:0000259" key="3">
    <source>
        <dbReference type="Pfam" id="PF00013"/>
    </source>
</evidence>
<evidence type="ECO:0000256" key="1">
    <source>
        <dbReference type="PROSITE-ProRule" id="PRU00117"/>
    </source>
</evidence>
<dbReference type="HOGENOM" id="CLU_117305_0_0_1"/>
<dbReference type="SUPFAM" id="SSF54791">
    <property type="entry name" value="Eukaryotic type KH-domain (KH-domain type I)"/>
    <property type="match status" value="1"/>
</dbReference>
<dbReference type="PROSITE" id="PS50084">
    <property type="entry name" value="KH_TYPE_1"/>
    <property type="match status" value="1"/>
</dbReference>
<proteinExistence type="predicted"/>